<comment type="cofactor">
    <cofactor evidence="1">
        <name>pyridoxal 5'-phosphate</name>
        <dbReference type="ChEBI" id="CHEBI:597326"/>
    </cofactor>
</comment>
<accession>A0ABW0YM94</accession>
<keyword evidence="2" id="KW-0663">Pyridoxal phosphate</keyword>
<comment type="caution">
    <text evidence="5">The sequence shown here is derived from an EMBL/GenBank/DDBJ whole genome shotgun (WGS) entry which is preliminary data.</text>
</comment>
<keyword evidence="6" id="KW-1185">Reference proteome</keyword>
<dbReference type="InterPro" id="IPR036052">
    <property type="entry name" value="TrpB-like_PALP_sf"/>
</dbReference>
<dbReference type="SUPFAM" id="SSF53686">
    <property type="entry name" value="Tryptophan synthase beta subunit-like PLP-dependent enzymes"/>
    <property type="match status" value="1"/>
</dbReference>
<organism evidence="5 6">
    <name type="scientific">Thalassorhabdus alkalitolerans</name>
    <dbReference type="NCBI Taxonomy" id="2282697"/>
    <lineage>
        <taxon>Bacteria</taxon>
        <taxon>Bacillati</taxon>
        <taxon>Bacillota</taxon>
        <taxon>Bacilli</taxon>
        <taxon>Bacillales</taxon>
        <taxon>Bacillaceae</taxon>
        <taxon>Thalassorhabdus</taxon>
    </lineage>
</organism>
<sequence>MKDLTVRHVWEAKERIQSTVSSTPLLYSLPLSKRLDVPVFLKLEQLHPTGSFKLRGATNMINNLSEEEKATGVTTFSTGNHGFAVAFAASCLGLRAVICISENVPPSKVEALKESGAELHIEGKGQDDAEAACYRLRDEEGLTVIPPFDHPDIIAGQGTIGLEILEELPQVTTVMGGLSGGGLLSGVGMVMKETAPDTQVIGLCVEKGAAMDESLLAGKPVVIPEHPTYADSLLGGIGQNNKYTYRCVEQYVDQRFRLPEDIIAKGMAYLYEKHRLVVEGAAAVGVGALLAGTVQPTGPTVILVTGNNVGVKDHYKAVHPYITVPGT</sequence>
<dbReference type="Proteomes" id="UP001596142">
    <property type="component" value="Unassembled WGS sequence"/>
</dbReference>
<dbReference type="EMBL" id="JBHSOZ010000002">
    <property type="protein sequence ID" value="MFC5711568.1"/>
    <property type="molecule type" value="Genomic_DNA"/>
</dbReference>
<keyword evidence="3" id="KW-0456">Lyase</keyword>
<dbReference type="InterPro" id="IPR001926">
    <property type="entry name" value="TrpB-like_PALP"/>
</dbReference>
<reference evidence="6" key="1">
    <citation type="journal article" date="2019" name="Int. J. Syst. Evol. Microbiol.">
        <title>The Global Catalogue of Microorganisms (GCM) 10K type strain sequencing project: providing services to taxonomists for standard genome sequencing and annotation.</title>
        <authorList>
            <consortium name="The Broad Institute Genomics Platform"/>
            <consortium name="The Broad Institute Genome Sequencing Center for Infectious Disease"/>
            <person name="Wu L."/>
            <person name="Ma J."/>
        </authorList>
    </citation>
    <scope>NUCLEOTIDE SEQUENCE [LARGE SCALE GENOMIC DNA]</scope>
    <source>
        <strain evidence="6">CECT 7184</strain>
    </source>
</reference>
<dbReference type="PANTHER" id="PTHR48078:SF6">
    <property type="entry name" value="L-THREONINE DEHYDRATASE CATABOLIC TDCB"/>
    <property type="match status" value="1"/>
</dbReference>
<dbReference type="PANTHER" id="PTHR48078">
    <property type="entry name" value="THREONINE DEHYDRATASE, MITOCHONDRIAL-RELATED"/>
    <property type="match status" value="1"/>
</dbReference>
<dbReference type="InterPro" id="IPR000634">
    <property type="entry name" value="Ser/Thr_deHydtase_PyrdxlP-BS"/>
</dbReference>
<name>A0ABW0YM94_9BACI</name>
<dbReference type="PROSITE" id="PS00165">
    <property type="entry name" value="DEHYDRATASE_SER_THR"/>
    <property type="match status" value="1"/>
</dbReference>
<proteinExistence type="predicted"/>
<gene>
    <name evidence="5" type="primary">eutB</name>
    <name evidence="5" type="ORF">ACFPU1_02095</name>
</gene>
<dbReference type="NCBIfam" id="NF005680">
    <property type="entry name" value="PRK07476.1"/>
    <property type="match status" value="1"/>
</dbReference>
<evidence type="ECO:0000256" key="2">
    <source>
        <dbReference type="ARBA" id="ARBA00022898"/>
    </source>
</evidence>
<dbReference type="Pfam" id="PF00291">
    <property type="entry name" value="PALP"/>
    <property type="match status" value="1"/>
</dbReference>
<evidence type="ECO:0000313" key="6">
    <source>
        <dbReference type="Proteomes" id="UP001596142"/>
    </source>
</evidence>
<evidence type="ECO:0000259" key="4">
    <source>
        <dbReference type="Pfam" id="PF00291"/>
    </source>
</evidence>
<protein>
    <submittedName>
        <fullName evidence="5">Hydroxyectoine utilization dehydratase EutB</fullName>
    </submittedName>
</protein>
<dbReference type="Gene3D" id="3.40.50.1100">
    <property type="match status" value="2"/>
</dbReference>
<evidence type="ECO:0000256" key="3">
    <source>
        <dbReference type="ARBA" id="ARBA00023239"/>
    </source>
</evidence>
<feature type="domain" description="Tryptophan synthase beta chain-like PALP" evidence="4">
    <location>
        <begin position="18"/>
        <end position="306"/>
    </location>
</feature>
<dbReference type="InterPro" id="IPR050147">
    <property type="entry name" value="Ser/Thr_Dehydratase"/>
</dbReference>
<dbReference type="CDD" id="cd01562">
    <property type="entry name" value="Thr-dehyd"/>
    <property type="match status" value="1"/>
</dbReference>
<evidence type="ECO:0000313" key="5">
    <source>
        <dbReference type="EMBL" id="MFC5711568.1"/>
    </source>
</evidence>
<dbReference type="RefSeq" id="WP_385937988.1">
    <property type="nucleotide sequence ID" value="NZ_JBHSOZ010000002.1"/>
</dbReference>
<evidence type="ECO:0000256" key="1">
    <source>
        <dbReference type="ARBA" id="ARBA00001933"/>
    </source>
</evidence>